<keyword evidence="1" id="KW-0175">Coiled coil</keyword>
<evidence type="ECO:0000259" key="2">
    <source>
        <dbReference type="Pfam" id="PF17667"/>
    </source>
</evidence>
<dbReference type="VEuPathDB" id="FungiDB:PC9H_007033"/>
<dbReference type="OrthoDB" id="3271139at2759"/>
<dbReference type="GO" id="GO:0004672">
    <property type="term" value="F:protein kinase activity"/>
    <property type="evidence" value="ECO:0007669"/>
    <property type="project" value="InterPro"/>
</dbReference>
<accession>A0A8H7DR28</accession>
<comment type="caution">
    <text evidence="3">The sequence shown here is derived from an EMBL/GenBank/DDBJ whole genome shotgun (WGS) entry which is preliminary data.</text>
</comment>
<dbReference type="Proteomes" id="UP000623687">
    <property type="component" value="Unassembled WGS sequence"/>
</dbReference>
<dbReference type="AlphaFoldDB" id="A0A8H7DR28"/>
<evidence type="ECO:0000256" key="1">
    <source>
        <dbReference type="SAM" id="Coils"/>
    </source>
</evidence>
<dbReference type="PANTHER" id="PTHR38248:SF2">
    <property type="entry name" value="FUNK1 11"/>
    <property type="match status" value="1"/>
</dbReference>
<feature type="domain" description="Fungal-type protein kinase" evidence="2">
    <location>
        <begin position="174"/>
        <end position="584"/>
    </location>
</feature>
<evidence type="ECO:0000313" key="3">
    <source>
        <dbReference type="EMBL" id="KAF7427817.1"/>
    </source>
</evidence>
<dbReference type="InterPro" id="IPR008266">
    <property type="entry name" value="Tyr_kinase_AS"/>
</dbReference>
<protein>
    <recommendedName>
        <fullName evidence="2">Fungal-type protein kinase domain-containing protein</fullName>
    </recommendedName>
</protein>
<dbReference type="GeneID" id="59376851"/>
<evidence type="ECO:0000313" key="4">
    <source>
        <dbReference type="Proteomes" id="UP000623687"/>
    </source>
</evidence>
<dbReference type="PROSITE" id="PS00109">
    <property type="entry name" value="PROTEIN_KINASE_TYR"/>
    <property type="match status" value="1"/>
</dbReference>
<name>A0A8H7DR28_PLEOS</name>
<dbReference type="Pfam" id="PF17667">
    <property type="entry name" value="Pkinase_fungal"/>
    <property type="match status" value="1"/>
</dbReference>
<keyword evidence="4" id="KW-1185">Reference proteome</keyword>
<organism evidence="3 4">
    <name type="scientific">Pleurotus ostreatus</name>
    <name type="common">Oyster mushroom</name>
    <name type="synonym">White-rot fungus</name>
    <dbReference type="NCBI Taxonomy" id="5322"/>
    <lineage>
        <taxon>Eukaryota</taxon>
        <taxon>Fungi</taxon>
        <taxon>Dikarya</taxon>
        <taxon>Basidiomycota</taxon>
        <taxon>Agaricomycotina</taxon>
        <taxon>Agaricomycetes</taxon>
        <taxon>Agaricomycetidae</taxon>
        <taxon>Agaricales</taxon>
        <taxon>Pleurotineae</taxon>
        <taxon>Pleurotaceae</taxon>
        <taxon>Pleurotus</taxon>
    </lineage>
</organism>
<sequence>MSELYNTNFAIHSQDAESIRTSLRLELASNIVEDQKAISGRLGLELISSQLVDDCHSQLLRDKKDDIESLQDIVARAESKSDNAKDSLKEEFETHMYQPLVDIIDYIASFGGSTPKRRWIHSEAHVIGNGMPYSKPDLRLGDPSGELKTWRDLAAFGVVKLNAVQGMAPGQAIKGSDALVQSGDYARLHLAGSPFRLFSIALMITGNNFQVAIFDRAGVVVSPAADIWTDTKTFIRVIRRLTCDLSHIEMGCDPSVFELPSHAELYPFIRKTAKSLGVPRDSLDYPSFLVQCRRRISTLDGIDTRSCHDHDRDDWETHKWLTIGPPVWVSLSLLGRGTSIWRVMPYKEDDFDSSAEVCILKNTWRNSHRSSESETYETVEGGPDGVANFYCGGDAVFPWVETSPAISVVNIRNTDYRINRANLLGIPNHRSIDPTPMLHRLILKTVGRPLWDAVDWMELMRGFRAALLGHGKLWAQGILHRDISAGNILLAVGAAEEGQEGFITDLEFARLRHIRQTRRGVNEDGTETIAKAWTDSPRGLLLTGTVQFMAIEKLTAVVGRPGGSESDDKLHYDLESFIWVFAYTVMRRLMAEKRLDAASTKRIHKWFKECFCSLSISTIISNRTARIPLQLPISIGDDILPQPIQDLSTQLSQMVQFNQSADEYAKLAKKGRKVIVLVQRLTHQSLIEPIDFTISELQSLES</sequence>
<reference evidence="3" key="1">
    <citation type="submission" date="2019-07" db="EMBL/GenBank/DDBJ databases">
        <authorList>
            <person name="Palmer J.M."/>
        </authorList>
    </citation>
    <scope>NUCLEOTIDE SEQUENCE</scope>
    <source>
        <strain evidence="3">PC9</strain>
    </source>
</reference>
<dbReference type="RefSeq" id="XP_036630189.1">
    <property type="nucleotide sequence ID" value="XM_036776569.1"/>
</dbReference>
<feature type="coiled-coil region" evidence="1">
    <location>
        <begin position="60"/>
        <end position="87"/>
    </location>
</feature>
<gene>
    <name evidence="3" type="ORF">PC9H_007033</name>
</gene>
<dbReference type="EMBL" id="JACETU010000005">
    <property type="protein sequence ID" value="KAF7427817.1"/>
    <property type="molecule type" value="Genomic_DNA"/>
</dbReference>
<dbReference type="PANTHER" id="PTHR38248">
    <property type="entry name" value="FUNK1 6"/>
    <property type="match status" value="1"/>
</dbReference>
<dbReference type="SUPFAM" id="SSF56112">
    <property type="entry name" value="Protein kinase-like (PK-like)"/>
    <property type="match status" value="1"/>
</dbReference>
<dbReference type="Gene3D" id="1.10.510.10">
    <property type="entry name" value="Transferase(Phosphotransferase) domain 1"/>
    <property type="match status" value="1"/>
</dbReference>
<dbReference type="InterPro" id="IPR011009">
    <property type="entry name" value="Kinase-like_dom_sf"/>
</dbReference>
<proteinExistence type="predicted"/>
<dbReference type="InterPro" id="IPR040976">
    <property type="entry name" value="Pkinase_fungal"/>
</dbReference>